<dbReference type="PANTHER" id="PTHR30250">
    <property type="entry name" value="PST FAMILY PREDICTED COLANIC ACID TRANSPORTER"/>
    <property type="match status" value="1"/>
</dbReference>
<feature type="transmembrane region" description="Helical" evidence="6">
    <location>
        <begin position="294"/>
        <end position="314"/>
    </location>
</feature>
<keyword evidence="5 6" id="KW-0472">Membrane</keyword>
<feature type="transmembrane region" description="Helical" evidence="6">
    <location>
        <begin position="219"/>
        <end position="243"/>
    </location>
</feature>
<comment type="caution">
    <text evidence="7">The sequence shown here is derived from an EMBL/GenBank/DDBJ whole genome shotgun (WGS) entry which is preliminary data.</text>
</comment>
<accession>A0A3E3E625</accession>
<dbReference type="InterPro" id="IPR002797">
    <property type="entry name" value="Polysacc_synth"/>
</dbReference>
<dbReference type="Proteomes" id="UP000260721">
    <property type="component" value="Unassembled WGS sequence"/>
</dbReference>
<evidence type="ECO:0000256" key="3">
    <source>
        <dbReference type="ARBA" id="ARBA00022692"/>
    </source>
</evidence>
<evidence type="ECO:0000256" key="1">
    <source>
        <dbReference type="ARBA" id="ARBA00004651"/>
    </source>
</evidence>
<gene>
    <name evidence="7" type="ORF">DXC78_05490</name>
</gene>
<protein>
    <recommendedName>
        <fullName evidence="9">Flippase</fullName>
    </recommendedName>
</protein>
<dbReference type="GO" id="GO:0005886">
    <property type="term" value="C:plasma membrane"/>
    <property type="evidence" value="ECO:0007669"/>
    <property type="project" value="UniProtKB-SubCell"/>
</dbReference>
<evidence type="ECO:0000256" key="5">
    <source>
        <dbReference type="ARBA" id="ARBA00023136"/>
    </source>
</evidence>
<name>A0A3E3E625_9FIRM</name>
<feature type="transmembrane region" description="Helical" evidence="6">
    <location>
        <begin position="356"/>
        <end position="376"/>
    </location>
</feature>
<feature type="transmembrane region" description="Helical" evidence="6">
    <location>
        <begin position="255"/>
        <end position="273"/>
    </location>
</feature>
<dbReference type="RefSeq" id="WP_117446091.1">
    <property type="nucleotide sequence ID" value="NZ_JBFBOW010000001.1"/>
</dbReference>
<keyword evidence="2" id="KW-1003">Cell membrane</keyword>
<comment type="subcellular location">
    <subcellularLocation>
        <location evidence="1">Cell membrane</location>
        <topology evidence="1">Multi-pass membrane protein</topology>
    </subcellularLocation>
</comment>
<dbReference type="PANTHER" id="PTHR30250:SF11">
    <property type="entry name" value="O-ANTIGEN TRANSPORTER-RELATED"/>
    <property type="match status" value="1"/>
</dbReference>
<feature type="transmembrane region" description="Helical" evidence="6">
    <location>
        <begin position="120"/>
        <end position="139"/>
    </location>
</feature>
<proteinExistence type="predicted"/>
<evidence type="ECO:0000313" key="7">
    <source>
        <dbReference type="EMBL" id="RGD76668.1"/>
    </source>
</evidence>
<sequence length="413" mass="46106">MGKNSDIDKLAKNTTMLYVMNITKIVLPLVTLPYLTRVLSKDSYGVVSYVKAVMQYMQMVVDFGFILSATKDVVNVREDKNKLGEVVGDTLLAKFILVCVSFVVLLIMIAAIPLLRENAVFTILSFVTVALTCFLMDFLFRGLEEMRVITVRYVLMRSISALLTFVCVKGDGDLLWIPFLDIIGSLIAIVLVLYEIRKRDIRIKVTGIKSAWAKLKESGLFFLSNMASTTFTALNTLLIGIFIDAKQVAEWSVCLQMVSAVQAMYTPITDGIYPYMVKNKNWKLLTKTAKRFMILVSVGCVFTFFVAKYALLIIGGEKYVTAVPLLRAFIPLLFFSFPSMLYGWPALGAIGKTRETTITTVITAVLQVMGLVLLLLTGQFNVINLAILRGVTEACMFAMRYGYCKKFKGGFVT</sequence>
<feature type="transmembrane region" description="Helical" evidence="6">
    <location>
        <begin position="382"/>
        <end position="403"/>
    </location>
</feature>
<evidence type="ECO:0000256" key="6">
    <source>
        <dbReference type="SAM" id="Phobius"/>
    </source>
</evidence>
<evidence type="ECO:0000256" key="4">
    <source>
        <dbReference type="ARBA" id="ARBA00022989"/>
    </source>
</evidence>
<dbReference type="EMBL" id="QUSK01000010">
    <property type="protein sequence ID" value="RGD76668.1"/>
    <property type="molecule type" value="Genomic_DNA"/>
</dbReference>
<feature type="transmembrane region" description="Helical" evidence="6">
    <location>
        <begin position="16"/>
        <end position="36"/>
    </location>
</feature>
<dbReference type="Pfam" id="PF01943">
    <property type="entry name" value="Polysacc_synt"/>
    <property type="match status" value="1"/>
</dbReference>
<evidence type="ECO:0008006" key="9">
    <source>
        <dbReference type="Google" id="ProtNLM"/>
    </source>
</evidence>
<feature type="transmembrane region" description="Helical" evidence="6">
    <location>
        <begin position="174"/>
        <end position="194"/>
    </location>
</feature>
<organism evidence="7 8">
    <name type="scientific">Faecalicoccus pleomorphus</name>
    <dbReference type="NCBI Taxonomy" id="1323"/>
    <lineage>
        <taxon>Bacteria</taxon>
        <taxon>Bacillati</taxon>
        <taxon>Bacillota</taxon>
        <taxon>Erysipelotrichia</taxon>
        <taxon>Erysipelotrichales</taxon>
        <taxon>Erysipelotrichaceae</taxon>
        <taxon>Faecalicoccus</taxon>
    </lineage>
</organism>
<evidence type="ECO:0000313" key="8">
    <source>
        <dbReference type="Proteomes" id="UP000260721"/>
    </source>
</evidence>
<keyword evidence="4 6" id="KW-1133">Transmembrane helix</keyword>
<dbReference type="InterPro" id="IPR050833">
    <property type="entry name" value="Poly_Biosynth_Transport"/>
</dbReference>
<keyword evidence="3 6" id="KW-0812">Transmembrane</keyword>
<evidence type="ECO:0000256" key="2">
    <source>
        <dbReference type="ARBA" id="ARBA00022475"/>
    </source>
</evidence>
<dbReference type="AlphaFoldDB" id="A0A3E3E625"/>
<reference evidence="7 8" key="1">
    <citation type="submission" date="2018-08" db="EMBL/GenBank/DDBJ databases">
        <title>A genome reference for cultivated species of the human gut microbiota.</title>
        <authorList>
            <person name="Zou Y."/>
            <person name="Xue W."/>
            <person name="Luo G."/>
        </authorList>
    </citation>
    <scope>NUCLEOTIDE SEQUENCE [LARGE SCALE GENOMIC DNA]</scope>
    <source>
        <strain evidence="7 8">TF08-11</strain>
    </source>
</reference>
<feature type="transmembrane region" description="Helical" evidence="6">
    <location>
        <begin position="326"/>
        <end position="344"/>
    </location>
</feature>
<feature type="transmembrane region" description="Helical" evidence="6">
    <location>
        <begin position="95"/>
        <end position="114"/>
    </location>
</feature>